<evidence type="ECO:0000313" key="2">
    <source>
        <dbReference type="EMBL" id="SPD74538.1"/>
    </source>
</evidence>
<gene>
    <name evidence="2" type="ORF">PITCH_A240009</name>
</gene>
<protein>
    <recommendedName>
        <fullName evidence="1">Endonuclease GajA/Old nuclease/RecF-like AAA domain-containing protein</fullName>
    </recommendedName>
</protein>
<reference evidence="2" key="1">
    <citation type="submission" date="2018-01" db="EMBL/GenBank/DDBJ databases">
        <authorList>
            <person name="Regsiter A."/>
            <person name="William W."/>
        </authorList>
    </citation>
    <scope>NUCLEOTIDE SEQUENCE</scope>
    <source>
        <strain evidence="2">TRIP AH-1</strain>
    </source>
</reference>
<dbReference type="SUPFAM" id="SSF52540">
    <property type="entry name" value="P-loop containing nucleoside triphosphate hydrolases"/>
    <property type="match status" value="1"/>
</dbReference>
<dbReference type="PANTHER" id="PTHR43581">
    <property type="entry name" value="ATP/GTP PHOSPHATASE"/>
    <property type="match status" value="1"/>
</dbReference>
<sequence length="462" mass="52529">MLIKLKNLGPLKQAEFELGDMTIICGPNNTGKTYATYALFGFLSFWKEAFSINIPKQSVQKLMSDGSTKLDLNDYINDAETILHKGCEEYTKQLPRVFASSEKHFTDASFLIDVSKNDIQPKPSFELTMGTAKTKLITILKQPQDTNVHISLLVEKDERKVPDALIIKVIGDAIKEILFGHLFPNAFIASAERTGAAIFRKELNFARNRLLEQMGSLEKELNPFELLSKVYSDYALPVRANVDFTRQLESAAKKESFIAKERSQLLGDFSDIIGGEYTVTRSDELYFIPRVNKRLKLTMEESSSAVRSLLDVGFYLRHVAQPNDLFVIDEPELNLHPENQRRIARLFARLINVGIKIFMTTHSDYIIKELNTLIMLNHDKAHLKRIMEDQGYSPEEMLPSNKVKVYIAEEALVKLDGAKRMSRCPTLTPADIDPELGIEARSFDKTIEDMNRIQEEIIWGGE</sequence>
<organism evidence="2">
    <name type="scientific">uncultured Desulfobacterium sp</name>
    <dbReference type="NCBI Taxonomy" id="201089"/>
    <lineage>
        <taxon>Bacteria</taxon>
        <taxon>Pseudomonadati</taxon>
        <taxon>Thermodesulfobacteriota</taxon>
        <taxon>Desulfobacteria</taxon>
        <taxon>Desulfobacterales</taxon>
        <taxon>Desulfobacteriaceae</taxon>
        <taxon>Desulfobacterium</taxon>
        <taxon>environmental samples</taxon>
    </lineage>
</organism>
<dbReference type="InterPro" id="IPR051396">
    <property type="entry name" value="Bact_Antivir_Def_Nuclease"/>
</dbReference>
<dbReference type="PANTHER" id="PTHR43581:SF4">
    <property type="entry name" value="ATP_GTP PHOSPHATASE"/>
    <property type="match status" value="1"/>
</dbReference>
<dbReference type="Gene3D" id="3.40.50.300">
    <property type="entry name" value="P-loop containing nucleotide triphosphate hydrolases"/>
    <property type="match status" value="1"/>
</dbReference>
<dbReference type="AlphaFoldDB" id="A0A445MYI8"/>
<dbReference type="EMBL" id="OJIN01000157">
    <property type="protein sequence ID" value="SPD74538.1"/>
    <property type="molecule type" value="Genomic_DNA"/>
</dbReference>
<accession>A0A445MYI8</accession>
<name>A0A445MYI8_9BACT</name>
<evidence type="ECO:0000259" key="1">
    <source>
        <dbReference type="Pfam" id="PF13175"/>
    </source>
</evidence>
<feature type="domain" description="Endonuclease GajA/Old nuclease/RecF-like AAA" evidence="1">
    <location>
        <begin position="3"/>
        <end position="367"/>
    </location>
</feature>
<dbReference type="InterPro" id="IPR027417">
    <property type="entry name" value="P-loop_NTPase"/>
</dbReference>
<dbReference type="Pfam" id="PF13175">
    <property type="entry name" value="AAA_15"/>
    <property type="match status" value="1"/>
</dbReference>
<proteinExistence type="predicted"/>
<dbReference type="InterPro" id="IPR041685">
    <property type="entry name" value="AAA_GajA/Old/RecF-like"/>
</dbReference>